<dbReference type="InterPro" id="IPR006094">
    <property type="entry name" value="Oxid_FAD_bind_N"/>
</dbReference>
<dbReference type="PANTHER" id="PTHR11748:SF111">
    <property type="entry name" value="D-LACTATE DEHYDROGENASE, MITOCHONDRIAL-RELATED"/>
    <property type="match status" value="1"/>
</dbReference>
<comment type="caution">
    <text evidence="13">The sequence shown here is derived from an EMBL/GenBank/DDBJ whole genome shotgun (WGS) entry which is preliminary data.</text>
</comment>
<gene>
    <name evidence="13" type="ORF">WHR41_08790</name>
</gene>
<evidence type="ECO:0000256" key="8">
    <source>
        <dbReference type="ARBA" id="ARBA00023128"/>
    </source>
</evidence>
<proteinExistence type="inferred from homology"/>
<evidence type="ECO:0000256" key="5">
    <source>
        <dbReference type="ARBA" id="ARBA00022827"/>
    </source>
</evidence>
<dbReference type="Pfam" id="PF02913">
    <property type="entry name" value="FAD-oxidase_C"/>
    <property type="match status" value="1"/>
</dbReference>
<feature type="compositionally biased region" description="Polar residues" evidence="11">
    <location>
        <begin position="16"/>
        <end position="28"/>
    </location>
</feature>
<name>A0AB34KFF5_9PEZI</name>
<keyword evidence="7" id="KW-0560">Oxidoreductase</keyword>
<dbReference type="EC" id="1.1.2.4" evidence="9"/>
<organism evidence="13 14">
    <name type="scientific">Cladosporium halotolerans</name>
    <dbReference type="NCBI Taxonomy" id="1052096"/>
    <lineage>
        <taxon>Eukaryota</taxon>
        <taxon>Fungi</taxon>
        <taxon>Dikarya</taxon>
        <taxon>Ascomycota</taxon>
        <taxon>Pezizomycotina</taxon>
        <taxon>Dothideomycetes</taxon>
        <taxon>Dothideomycetidae</taxon>
        <taxon>Cladosporiales</taxon>
        <taxon>Cladosporiaceae</taxon>
        <taxon>Cladosporium</taxon>
    </lineage>
</organism>
<dbReference type="FunFam" id="1.10.45.10:FF:000001">
    <property type="entry name" value="D-lactate dehydrogenase mitochondrial"/>
    <property type="match status" value="1"/>
</dbReference>
<dbReference type="Gene3D" id="1.10.45.10">
    <property type="entry name" value="Vanillyl-alcohol Oxidase, Chain A, domain 4"/>
    <property type="match status" value="1"/>
</dbReference>
<dbReference type="InterPro" id="IPR016169">
    <property type="entry name" value="FAD-bd_PCMH_sub2"/>
</dbReference>
<feature type="domain" description="FAD-binding PCMH-type" evidence="12">
    <location>
        <begin position="118"/>
        <end position="295"/>
    </location>
</feature>
<evidence type="ECO:0000259" key="12">
    <source>
        <dbReference type="PROSITE" id="PS51387"/>
    </source>
</evidence>
<dbReference type="InterPro" id="IPR016164">
    <property type="entry name" value="FAD-linked_Oxase-like_C"/>
</dbReference>
<dbReference type="PANTHER" id="PTHR11748">
    <property type="entry name" value="D-LACTATE DEHYDROGENASE"/>
    <property type="match status" value="1"/>
</dbReference>
<evidence type="ECO:0000256" key="10">
    <source>
        <dbReference type="ARBA" id="ARBA00051436"/>
    </source>
</evidence>
<evidence type="ECO:0000313" key="14">
    <source>
        <dbReference type="Proteomes" id="UP000803884"/>
    </source>
</evidence>
<keyword evidence="8" id="KW-0496">Mitochondrion</keyword>
<dbReference type="AlphaFoldDB" id="A0AB34KFF5"/>
<dbReference type="FunFam" id="3.30.70.2740:FF:000001">
    <property type="entry name" value="D-lactate dehydrogenase mitochondrial"/>
    <property type="match status" value="1"/>
</dbReference>
<evidence type="ECO:0000256" key="7">
    <source>
        <dbReference type="ARBA" id="ARBA00023002"/>
    </source>
</evidence>
<dbReference type="InterPro" id="IPR004113">
    <property type="entry name" value="FAD-bd_oxidored_4_C"/>
</dbReference>
<protein>
    <recommendedName>
        <fullName evidence="9">D-lactate dehydrogenase (cytochrome)</fullName>
        <ecNumber evidence="9">1.1.2.4</ecNumber>
    </recommendedName>
</protein>
<dbReference type="GO" id="GO:0071949">
    <property type="term" value="F:FAD binding"/>
    <property type="evidence" value="ECO:0007669"/>
    <property type="project" value="InterPro"/>
</dbReference>
<dbReference type="GO" id="GO:1903457">
    <property type="term" value="P:lactate catabolic process"/>
    <property type="evidence" value="ECO:0007669"/>
    <property type="project" value="TreeGrafter"/>
</dbReference>
<comment type="similarity">
    <text evidence="3">Belongs to the FAD-binding oxidoreductase/transferase type 4 family.</text>
</comment>
<comment type="subcellular location">
    <subcellularLocation>
        <location evidence="2">Mitochondrion</location>
    </subcellularLocation>
</comment>
<evidence type="ECO:0000256" key="11">
    <source>
        <dbReference type="SAM" id="MobiDB-lite"/>
    </source>
</evidence>
<dbReference type="PROSITE" id="PS51387">
    <property type="entry name" value="FAD_PCMH"/>
    <property type="match status" value="1"/>
</dbReference>
<dbReference type="GO" id="GO:0004458">
    <property type="term" value="F:D-lactate dehydrogenase (cytochrome) activity"/>
    <property type="evidence" value="ECO:0007669"/>
    <property type="project" value="UniProtKB-EC"/>
</dbReference>
<comment type="catalytic activity">
    <reaction evidence="10">
        <text>(R)-lactate + 2 Fe(III)-[cytochrome c] = 2 Fe(II)-[cytochrome c] + pyruvate + 2 H(+)</text>
        <dbReference type="Rhea" id="RHEA:13521"/>
        <dbReference type="Rhea" id="RHEA-COMP:10350"/>
        <dbReference type="Rhea" id="RHEA-COMP:14399"/>
        <dbReference type="ChEBI" id="CHEBI:15361"/>
        <dbReference type="ChEBI" id="CHEBI:15378"/>
        <dbReference type="ChEBI" id="CHEBI:16004"/>
        <dbReference type="ChEBI" id="CHEBI:29033"/>
        <dbReference type="ChEBI" id="CHEBI:29034"/>
        <dbReference type="EC" id="1.1.2.4"/>
    </reaction>
</comment>
<evidence type="ECO:0000256" key="6">
    <source>
        <dbReference type="ARBA" id="ARBA00022946"/>
    </source>
</evidence>
<dbReference type="GO" id="GO:0005739">
    <property type="term" value="C:mitochondrion"/>
    <property type="evidence" value="ECO:0007669"/>
    <property type="project" value="UniProtKB-SubCell"/>
</dbReference>
<evidence type="ECO:0000256" key="9">
    <source>
        <dbReference type="ARBA" id="ARBA00038897"/>
    </source>
</evidence>
<keyword evidence="4" id="KW-0285">Flavoprotein</keyword>
<dbReference type="InterPro" id="IPR016166">
    <property type="entry name" value="FAD-bd_PCMH"/>
</dbReference>
<evidence type="ECO:0000313" key="13">
    <source>
        <dbReference type="EMBL" id="KAL1582502.1"/>
    </source>
</evidence>
<dbReference type="SUPFAM" id="SSF56176">
    <property type="entry name" value="FAD-binding/transporter-associated domain-like"/>
    <property type="match status" value="1"/>
</dbReference>
<dbReference type="EMBL" id="JAAQHG020000049">
    <property type="protein sequence ID" value="KAL1582502.1"/>
    <property type="molecule type" value="Genomic_DNA"/>
</dbReference>
<evidence type="ECO:0000256" key="2">
    <source>
        <dbReference type="ARBA" id="ARBA00004173"/>
    </source>
</evidence>
<sequence>MLAGARRTTLRHTKRWQSTSPHSPTATRQTFWTTNRALLFSAFTGTLTYLYGISDASPSPKPQSQPVPNPTATPTYATTATLETAIASLRSQLGEDSISTDADDLHNHGFSAWSSINTTTLPVAVAYPRSTSDVQLIARVCSTHRIPLIPYSGGTSLEANFSAPHGGISVDFAHMDAILSVRPDDMDVTVQPAVGWMALNESLKPHGLFFPVDPGPTAMIGGMVGTGCSGTNAVRYGTMRDWVVNLTVVLADGSVVRTRKRPRKSAAGYNLTGLFVGSEGTLGLVTEVTLKLAVVPQTTSVAVCAFPSIKACAATSASVMRAGIPVAAMEVMDDVQMGVINKAGGAGGRKWAERPTLFFKFSGTPGAVAEHVEQVREISRKQGGGGFEFTADEEEQKALWSARKESLWSMLALRGAGEEVWSTDVAVPMSRLAEIIEVSKKEMDELGLFASVLGHIGDGNFHESIMYDAKNPEERKKVEECVKRMVDRALEMEGTCTGEHGIGIGKKASLVKELGVDTIGVMQKLKASLDPLWIMNPGKIFDPPTSS</sequence>
<evidence type="ECO:0000256" key="4">
    <source>
        <dbReference type="ARBA" id="ARBA00022630"/>
    </source>
</evidence>
<evidence type="ECO:0000256" key="1">
    <source>
        <dbReference type="ARBA" id="ARBA00001974"/>
    </source>
</evidence>
<keyword evidence="6" id="KW-0809">Transit peptide</keyword>
<dbReference type="Pfam" id="PF01565">
    <property type="entry name" value="FAD_binding_4"/>
    <property type="match status" value="1"/>
</dbReference>
<dbReference type="Gene3D" id="3.30.70.2740">
    <property type="match status" value="1"/>
</dbReference>
<comment type="cofactor">
    <cofactor evidence="1">
        <name>FAD</name>
        <dbReference type="ChEBI" id="CHEBI:57692"/>
    </cofactor>
</comment>
<dbReference type="RefSeq" id="XP_069225609.1">
    <property type="nucleotide sequence ID" value="XM_069377394.1"/>
</dbReference>
<keyword evidence="5" id="KW-0274">FAD</keyword>
<dbReference type="InterPro" id="IPR036318">
    <property type="entry name" value="FAD-bd_PCMH-like_sf"/>
</dbReference>
<feature type="region of interest" description="Disordered" evidence="11">
    <location>
        <begin position="1"/>
        <end position="28"/>
    </location>
</feature>
<dbReference type="GeneID" id="96010232"/>
<dbReference type="GO" id="GO:0008720">
    <property type="term" value="F:D-lactate dehydrogenase (NAD+) activity"/>
    <property type="evidence" value="ECO:0007669"/>
    <property type="project" value="TreeGrafter"/>
</dbReference>
<dbReference type="FunFam" id="3.30.465.10:FF:000014">
    <property type="entry name" value="D-lactate dehydrogenase (Cytochrome), putative"/>
    <property type="match status" value="1"/>
</dbReference>
<dbReference type="InterPro" id="IPR016171">
    <property type="entry name" value="Vanillyl_alc_oxidase_C-sub2"/>
</dbReference>
<accession>A0AB34KFF5</accession>
<evidence type="ECO:0000256" key="3">
    <source>
        <dbReference type="ARBA" id="ARBA00008000"/>
    </source>
</evidence>
<dbReference type="Gene3D" id="3.30.465.10">
    <property type="match status" value="1"/>
</dbReference>
<reference evidence="13 14" key="1">
    <citation type="journal article" date="2020" name="Microbiol. Resour. Announc.">
        <title>Draft Genome Sequence of a Cladosporium Species Isolated from the Mesophotic Ascidian Didemnum maculosum.</title>
        <authorList>
            <person name="Gioti A."/>
            <person name="Siaperas R."/>
            <person name="Nikolaivits E."/>
            <person name="Le Goff G."/>
            <person name="Ouazzani J."/>
            <person name="Kotoulas G."/>
            <person name="Topakas E."/>
        </authorList>
    </citation>
    <scope>NUCLEOTIDE SEQUENCE [LARGE SCALE GENOMIC DNA]</scope>
    <source>
        <strain evidence="13 14">TM138-S3</strain>
    </source>
</reference>
<dbReference type="SUPFAM" id="SSF55103">
    <property type="entry name" value="FAD-linked oxidases, C-terminal domain"/>
    <property type="match status" value="1"/>
</dbReference>
<dbReference type="Proteomes" id="UP000803884">
    <property type="component" value="Unassembled WGS sequence"/>
</dbReference>
<keyword evidence="14" id="KW-1185">Reference proteome</keyword>